<dbReference type="PANTHER" id="PTHR10381">
    <property type="entry name" value="ATP-DEPENDENT CLP PROTEASE PROTEOLYTIC SUBUNIT"/>
    <property type="match status" value="1"/>
</dbReference>
<comment type="similarity">
    <text evidence="1 6 11">Belongs to the peptidase S14 family.</text>
</comment>
<keyword evidence="13" id="KW-1185">Reference proteome</keyword>
<feature type="active site" description="Nucleophile" evidence="6">
    <location>
        <position position="94"/>
    </location>
</feature>
<dbReference type="Gene3D" id="3.90.226.10">
    <property type="entry name" value="2-enoyl-CoA Hydratase, Chain A, domain 1"/>
    <property type="match status" value="1"/>
</dbReference>
<evidence type="ECO:0000256" key="11">
    <source>
        <dbReference type="RuleBase" id="RU003567"/>
    </source>
</evidence>
<dbReference type="GO" id="GO:0006515">
    <property type="term" value="P:protein quality control for misfolded or incompletely synthesized proteins"/>
    <property type="evidence" value="ECO:0007669"/>
    <property type="project" value="TreeGrafter"/>
</dbReference>
<evidence type="ECO:0000256" key="7">
    <source>
        <dbReference type="PROSITE-ProRule" id="PRU10085"/>
    </source>
</evidence>
<feature type="active site" evidence="7">
    <location>
        <position position="94"/>
    </location>
</feature>
<dbReference type="PROSITE" id="PS00381">
    <property type="entry name" value="CLP_PROTEASE_SER"/>
    <property type="match status" value="1"/>
</dbReference>
<dbReference type="GO" id="GO:0009368">
    <property type="term" value="C:endopeptidase Clp complex"/>
    <property type="evidence" value="ECO:0007669"/>
    <property type="project" value="TreeGrafter"/>
</dbReference>
<reference evidence="12 13" key="1">
    <citation type="journal article" date="2017" name="Proc. Natl. Acad. Sci. U.S.A.">
        <title>Small genome symbiont underlies cuticle hardness in beetles.</title>
        <authorList>
            <person name="Anbutsu H."/>
            <person name="Moriyama M."/>
            <person name="Nikoh N."/>
            <person name="Hosokawa T."/>
            <person name="Futahashi R."/>
            <person name="Tanahashi M."/>
            <person name="Meng X.Y."/>
            <person name="Kuriwada T."/>
            <person name="Mori N."/>
            <person name="Oshima K."/>
            <person name="Hattori M."/>
            <person name="Fujie M."/>
            <person name="Satoh N."/>
            <person name="Maeda T."/>
            <person name="Shigenobu S."/>
            <person name="Koga R."/>
            <person name="Fukatsu T."/>
        </authorList>
    </citation>
    <scope>NUCLEOTIDE SEQUENCE [LARGE SCALE GENOMIC DNA]</scope>
    <source>
        <strain evidence="12">NARRFE1</strain>
    </source>
</reference>
<dbReference type="PANTHER" id="PTHR10381:SF11">
    <property type="entry name" value="ATP-DEPENDENT CLP PROTEASE PROTEOLYTIC SUBUNIT, MITOCHONDRIAL"/>
    <property type="match status" value="1"/>
</dbReference>
<evidence type="ECO:0000313" key="12">
    <source>
        <dbReference type="EMBL" id="BBA85008.1"/>
    </source>
</evidence>
<comment type="subcellular location">
    <subcellularLocation>
        <location evidence="6">Cytoplasm</location>
    </subcellularLocation>
</comment>
<evidence type="ECO:0000256" key="4">
    <source>
        <dbReference type="ARBA" id="ARBA00022825"/>
    </source>
</evidence>
<evidence type="ECO:0000256" key="6">
    <source>
        <dbReference type="HAMAP-Rule" id="MF_00444"/>
    </source>
</evidence>
<feature type="active site" evidence="6 8">
    <location>
        <position position="119"/>
    </location>
</feature>
<comment type="function">
    <text evidence="6 10">Cleaves peptides in various proteins in a process that requires ATP hydrolysis. Has a chymotrypsin-like activity. Plays a major role in the degradation of misfolded proteins.</text>
</comment>
<dbReference type="InterPro" id="IPR029045">
    <property type="entry name" value="ClpP/crotonase-like_dom_sf"/>
</dbReference>
<dbReference type="InterPro" id="IPR018215">
    <property type="entry name" value="ClpP_Ser_AS"/>
</dbReference>
<dbReference type="EC" id="3.4.21.92" evidence="6 9"/>
<evidence type="ECO:0000313" key="13">
    <source>
        <dbReference type="Proteomes" id="UP000289537"/>
    </source>
</evidence>
<evidence type="ECO:0000256" key="5">
    <source>
        <dbReference type="ARBA" id="ARBA00034021"/>
    </source>
</evidence>
<accession>A0A2Z5T3N8</accession>
<evidence type="ECO:0000256" key="2">
    <source>
        <dbReference type="ARBA" id="ARBA00022670"/>
    </source>
</evidence>
<dbReference type="GO" id="GO:0004252">
    <property type="term" value="F:serine-type endopeptidase activity"/>
    <property type="evidence" value="ECO:0007669"/>
    <property type="project" value="UniProtKB-UniRule"/>
</dbReference>
<proteinExistence type="inferred from homology"/>
<dbReference type="InterPro" id="IPR001907">
    <property type="entry name" value="ClpP"/>
</dbReference>
<keyword evidence="2 6" id="KW-0645">Protease</keyword>
<dbReference type="KEGG" id="eor:NARRFE1_00520"/>
<sequence length="191" mass="21736">MNSYNLNNNINTFYDIYIKLLKNRIIFLYGIINDRLSSNIISQLLFLESENNKKDISIYINSPGGIITSGLSIYDTMMIVKPDIKTICLGQACSMASLILSAGKKGKRFCLPNSKIMIHQPLGGYYGQASDIEIHTKEILKIKIKMNELLSKHTGKSIDEIEKDSDRDYFFDSEEAIKYGLIDSIIEYKDK</sequence>
<comment type="subunit">
    <text evidence="6">Fourteen ClpP subunits assemble into 2 heptameric rings which stack back to back to give a disk-like structure with a central cavity, resembling the structure of eukaryotic proteasomes.</text>
</comment>
<organism evidence="12 13">
    <name type="scientific">endosymbiont of Rhynchophorus ferrugineus</name>
    <dbReference type="NCBI Taxonomy" id="1972133"/>
    <lineage>
        <taxon>Bacteria</taxon>
        <taxon>Pseudomonadati</taxon>
        <taxon>Pseudomonadota</taxon>
        <taxon>Gammaproteobacteria</taxon>
        <taxon>Candidatus Nardonella</taxon>
    </lineage>
</organism>
<dbReference type="Proteomes" id="UP000289537">
    <property type="component" value="Chromosome"/>
</dbReference>
<dbReference type="FunFam" id="3.90.226.10:FF:000001">
    <property type="entry name" value="ATP-dependent Clp protease proteolytic subunit"/>
    <property type="match status" value="1"/>
</dbReference>
<gene>
    <name evidence="6 12" type="primary">clpP</name>
    <name evidence="12" type="ORF">NARRFE1_00520</name>
</gene>
<keyword evidence="3 6" id="KW-0378">Hydrolase</keyword>
<keyword evidence="4 6" id="KW-0720">Serine protease</keyword>
<dbReference type="HAMAP" id="MF_00444">
    <property type="entry name" value="ClpP"/>
    <property type="match status" value="1"/>
</dbReference>
<name>A0A2Z5T3N8_9GAMM</name>
<dbReference type="CDD" id="cd07017">
    <property type="entry name" value="S14_ClpP_2"/>
    <property type="match status" value="1"/>
</dbReference>
<dbReference type="OrthoDB" id="9802800at2"/>
<protein>
    <recommendedName>
        <fullName evidence="6 11">ATP-dependent Clp protease proteolytic subunit</fullName>
        <ecNumber evidence="6 9">3.4.21.92</ecNumber>
    </recommendedName>
    <alternativeName>
        <fullName evidence="6">Endopeptidase Clp</fullName>
    </alternativeName>
</protein>
<keyword evidence="6" id="KW-0963">Cytoplasm</keyword>
<evidence type="ECO:0000256" key="8">
    <source>
        <dbReference type="PROSITE-ProRule" id="PRU10086"/>
    </source>
</evidence>
<evidence type="ECO:0000256" key="9">
    <source>
        <dbReference type="RuleBase" id="RU000549"/>
    </source>
</evidence>
<evidence type="ECO:0000256" key="1">
    <source>
        <dbReference type="ARBA" id="ARBA00007039"/>
    </source>
</evidence>
<dbReference type="NCBIfam" id="NF009205">
    <property type="entry name" value="PRK12553.1"/>
    <property type="match status" value="1"/>
</dbReference>
<dbReference type="PRINTS" id="PR00127">
    <property type="entry name" value="CLPPROTEASEP"/>
</dbReference>
<dbReference type="Pfam" id="PF00574">
    <property type="entry name" value="CLP_protease"/>
    <property type="match status" value="1"/>
</dbReference>
<dbReference type="GO" id="GO:0004176">
    <property type="term" value="F:ATP-dependent peptidase activity"/>
    <property type="evidence" value="ECO:0007669"/>
    <property type="project" value="InterPro"/>
</dbReference>
<evidence type="ECO:0000256" key="3">
    <source>
        <dbReference type="ARBA" id="ARBA00022801"/>
    </source>
</evidence>
<dbReference type="InterPro" id="IPR023562">
    <property type="entry name" value="ClpP/TepA"/>
</dbReference>
<dbReference type="InterPro" id="IPR033135">
    <property type="entry name" value="ClpP_His_AS"/>
</dbReference>
<dbReference type="PROSITE" id="PS00382">
    <property type="entry name" value="CLP_PROTEASE_HIS"/>
    <property type="match status" value="1"/>
</dbReference>
<dbReference type="RefSeq" id="WP_148708359.1">
    <property type="nucleotide sequence ID" value="NZ_AP018161.1"/>
</dbReference>
<evidence type="ECO:0000256" key="10">
    <source>
        <dbReference type="RuleBase" id="RU000550"/>
    </source>
</evidence>
<dbReference type="NCBIfam" id="NF001368">
    <property type="entry name" value="PRK00277.1"/>
    <property type="match status" value="1"/>
</dbReference>
<comment type="catalytic activity">
    <reaction evidence="5 6 8">
        <text>Hydrolysis of proteins to small peptides in the presence of ATP and magnesium. alpha-casein is the usual test substrate. In the absence of ATP, only oligopeptides shorter than five residues are hydrolyzed (such as succinyl-Leu-Tyr-|-NHMec, and Leu-Tyr-Leu-|-Tyr-Trp, in which cleavage of the -Tyr-|-Leu- and -Tyr-|-Trp bonds also occurs).</text>
        <dbReference type="EC" id="3.4.21.92"/>
    </reaction>
</comment>
<dbReference type="EMBL" id="AP018161">
    <property type="protein sequence ID" value="BBA85008.1"/>
    <property type="molecule type" value="Genomic_DNA"/>
</dbReference>
<dbReference type="GO" id="GO:0005737">
    <property type="term" value="C:cytoplasm"/>
    <property type="evidence" value="ECO:0007669"/>
    <property type="project" value="UniProtKB-SubCell"/>
</dbReference>
<dbReference type="AlphaFoldDB" id="A0A2Z5T3N8"/>
<dbReference type="GO" id="GO:0051117">
    <property type="term" value="F:ATPase binding"/>
    <property type="evidence" value="ECO:0007669"/>
    <property type="project" value="TreeGrafter"/>
</dbReference>
<dbReference type="SUPFAM" id="SSF52096">
    <property type="entry name" value="ClpP/crotonase"/>
    <property type="match status" value="1"/>
</dbReference>